<feature type="domain" description="ABC3 transporter permease C-terminal" evidence="7">
    <location>
        <begin position="82"/>
        <end position="157"/>
    </location>
</feature>
<evidence type="ECO:0000256" key="3">
    <source>
        <dbReference type="ARBA" id="ARBA00022692"/>
    </source>
</evidence>
<evidence type="ECO:0000256" key="4">
    <source>
        <dbReference type="ARBA" id="ARBA00022989"/>
    </source>
</evidence>
<keyword evidence="2" id="KW-1003">Cell membrane</keyword>
<dbReference type="Proteomes" id="UP001597249">
    <property type="component" value="Unassembled WGS sequence"/>
</dbReference>
<feature type="transmembrane region" description="Helical" evidence="6">
    <location>
        <begin position="125"/>
        <end position="150"/>
    </location>
</feature>
<feature type="transmembrane region" description="Helical" evidence="6">
    <location>
        <begin position="210"/>
        <end position="238"/>
    </location>
</feature>
<keyword evidence="4 6" id="KW-1133">Transmembrane helix</keyword>
<evidence type="ECO:0000256" key="5">
    <source>
        <dbReference type="ARBA" id="ARBA00023136"/>
    </source>
</evidence>
<proteinExistence type="predicted"/>
<keyword evidence="5 6" id="KW-0472">Membrane</keyword>
<evidence type="ECO:0000313" key="8">
    <source>
        <dbReference type="EMBL" id="MFD1393819.1"/>
    </source>
</evidence>
<protein>
    <submittedName>
        <fullName evidence="8">FtsX-like permease family protein</fullName>
    </submittedName>
</protein>
<keyword evidence="9" id="KW-1185">Reference proteome</keyword>
<dbReference type="Pfam" id="PF02687">
    <property type="entry name" value="FtsX"/>
    <property type="match status" value="1"/>
</dbReference>
<comment type="caution">
    <text evidence="8">The sequence shown here is derived from an EMBL/GenBank/DDBJ whole genome shotgun (WGS) entry which is preliminary data.</text>
</comment>
<gene>
    <name evidence="8" type="ORF">ACFQ3L_09605</name>
</gene>
<dbReference type="InterPro" id="IPR003838">
    <property type="entry name" value="ABC3_permease_C"/>
</dbReference>
<comment type="subcellular location">
    <subcellularLocation>
        <location evidence="1">Cell membrane</location>
        <topology evidence="1">Multi-pass membrane protein</topology>
    </subcellularLocation>
</comment>
<accession>A0ABW4BAJ9</accession>
<evidence type="ECO:0000256" key="6">
    <source>
        <dbReference type="SAM" id="Phobius"/>
    </source>
</evidence>
<evidence type="ECO:0000259" key="7">
    <source>
        <dbReference type="Pfam" id="PF02687"/>
    </source>
</evidence>
<reference evidence="9" key="1">
    <citation type="journal article" date="2019" name="Int. J. Syst. Evol. Microbiol.">
        <title>The Global Catalogue of Microorganisms (GCM) 10K type strain sequencing project: providing services to taxonomists for standard genome sequencing and annotation.</title>
        <authorList>
            <consortium name="The Broad Institute Genomics Platform"/>
            <consortium name="The Broad Institute Genome Sequencing Center for Infectious Disease"/>
            <person name="Wu L."/>
            <person name="Ma J."/>
        </authorList>
    </citation>
    <scope>NUCLEOTIDE SEQUENCE [LARGE SCALE GENOMIC DNA]</scope>
    <source>
        <strain evidence="9">CCM 8911</strain>
    </source>
</reference>
<evidence type="ECO:0000313" key="9">
    <source>
        <dbReference type="Proteomes" id="UP001597249"/>
    </source>
</evidence>
<name>A0ABW4BAJ9_9LACO</name>
<dbReference type="EMBL" id="JBHTMO010000031">
    <property type="protein sequence ID" value="MFD1393819.1"/>
    <property type="molecule type" value="Genomic_DNA"/>
</dbReference>
<keyword evidence="3 6" id="KW-0812">Transmembrane</keyword>
<dbReference type="RefSeq" id="WP_164510753.1">
    <property type="nucleotide sequence ID" value="NZ_JBHTMO010000031.1"/>
</dbReference>
<sequence>MRFMERVVSAIRYHKRWYLLEAAAVLVFLLASLALWTLRQATSDMHQGFLARLRLLTPSGAQAGPVAAAVNNSYAAVDQHFAIAWLILVAAALLLSLTFGWWSAHRRRSESEAYLMLGKRPWAIAGQYVTESLLTFAAACLLTLLLVLLVGAQANRLLHDQASAALSAELGRRISTSSLTQSMQTLFSHKLIEFAGPGLFFPGPPDASHLLFPLAGTLPTILGGALALAVGAGLAAYLQLSQLRRRLLRSQALVRDHQS</sequence>
<feature type="transmembrane region" description="Helical" evidence="6">
    <location>
        <begin position="82"/>
        <end position="104"/>
    </location>
</feature>
<evidence type="ECO:0000256" key="1">
    <source>
        <dbReference type="ARBA" id="ARBA00004651"/>
    </source>
</evidence>
<evidence type="ECO:0000256" key="2">
    <source>
        <dbReference type="ARBA" id="ARBA00022475"/>
    </source>
</evidence>
<organism evidence="8 9">
    <name type="scientific">Lacticaseibacillus jixianensis</name>
    <dbReference type="NCBI Taxonomy" id="2486012"/>
    <lineage>
        <taxon>Bacteria</taxon>
        <taxon>Bacillati</taxon>
        <taxon>Bacillota</taxon>
        <taxon>Bacilli</taxon>
        <taxon>Lactobacillales</taxon>
        <taxon>Lactobacillaceae</taxon>
        <taxon>Lacticaseibacillus</taxon>
    </lineage>
</organism>